<dbReference type="Ensembl" id="ENSCMMT00000024102.1">
    <property type="protein sequence ID" value="ENSCMMP00000022005.1"/>
    <property type="gene ID" value="ENSCMMG00000013839.1"/>
</dbReference>
<protein>
    <submittedName>
        <fullName evidence="1">Uncharacterized protein</fullName>
    </submittedName>
</protein>
<accession>A0A8C3CM81</accession>
<dbReference type="AlphaFoldDB" id="A0A8C3CM81"/>
<sequence length="65" mass="7326">WEVFPSPRLQHDFQNGQDGLEAAVLRMSPQKQDEYLGSELDDSCLILKRSVRGQWCGPGSKRPAP</sequence>
<evidence type="ECO:0000313" key="1">
    <source>
        <dbReference type="Ensembl" id="ENSCMMP00000022005.1"/>
    </source>
</evidence>
<organism evidence="1 2">
    <name type="scientific">Cairina moschata</name>
    <name type="common">Muscovy duck</name>
    <dbReference type="NCBI Taxonomy" id="8855"/>
    <lineage>
        <taxon>Eukaryota</taxon>
        <taxon>Metazoa</taxon>
        <taxon>Chordata</taxon>
        <taxon>Craniata</taxon>
        <taxon>Vertebrata</taxon>
        <taxon>Euteleostomi</taxon>
        <taxon>Archelosauria</taxon>
        <taxon>Archosauria</taxon>
        <taxon>Dinosauria</taxon>
        <taxon>Saurischia</taxon>
        <taxon>Theropoda</taxon>
        <taxon>Coelurosauria</taxon>
        <taxon>Aves</taxon>
        <taxon>Neognathae</taxon>
        <taxon>Galloanserae</taxon>
        <taxon>Anseriformes</taxon>
        <taxon>Anatidae</taxon>
        <taxon>Anatinae</taxon>
        <taxon>Cairina</taxon>
    </lineage>
</organism>
<evidence type="ECO:0000313" key="2">
    <source>
        <dbReference type="Proteomes" id="UP000694556"/>
    </source>
</evidence>
<reference evidence="1" key="3">
    <citation type="submission" date="2025-09" db="UniProtKB">
        <authorList>
            <consortium name="Ensembl"/>
        </authorList>
    </citation>
    <scope>IDENTIFICATION</scope>
</reference>
<reference evidence="1" key="1">
    <citation type="submission" date="2018-09" db="EMBL/GenBank/DDBJ databases">
        <title>Common duck and Muscovy duck high density SNP chip.</title>
        <authorList>
            <person name="Vignal A."/>
            <person name="Thebault N."/>
            <person name="Warren W.C."/>
        </authorList>
    </citation>
    <scope>NUCLEOTIDE SEQUENCE [LARGE SCALE GENOMIC DNA]</scope>
</reference>
<proteinExistence type="predicted"/>
<keyword evidence="2" id="KW-1185">Reference proteome</keyword>
<name>A0A8C3CM81_CAIMO</name>
<reference evidence="1" key="2">
    <citation type="submission" date="2025-08" db="UniProtKB">
        <authorList>
            <consortium name="Ensembl"/>
        </authorList>
    </citation>
    <scope>IDENTIFICATION</scope>
</reference>
<dbReference type="Proteomes" id="UP000694556">
    <property type="component" value="Chromosome 3"/>
</dbReference>